<dbReference type="Pfam" id="PF00545">
    <property type="entry name" value="Ribonuclease"/>
    <property type="match status" value="1"/>
</dbReference>
<dbReference type="Proteomes" id="UP000598271">
    <property type="component" value="Unassembled WGS sequence"/>
</dbReference>
<evidence type="ECO:0000313" key="4">
    <source>
        <dbReference type="Proteomes" id="UP000598271"/>
    </source>
</evidence>
<keyword evidence="2" id="KW-0378">Hydrolase</keyword>
<keyword evidence="1" id="KW-0540">Nuclease</keyword>
<dbReference type="Gene3D" id="3.10.450.30">
    <property type="entry name" value="Microbial ribonucleases"/>
    <property type="match status" value="1"/>
</dbReference>
<gene>
    <name evidence="3" type="ORF">GCM10007390_42340</name>
</gene>
<proteinExistence type="predicted"/>
<accession>A0A8J3GAG4</accession>
<organism evidence="3 4">
    <name type="scientific">Persicitalea jodogahamensis</name>
    <dbReference type="NCBI Taxonomy" id="402147"/>
    <lineage>
        <taxon>Bacteria</taxon>
        <taxon>Pseudomonadati</taxon>
        <taxon>Bacteroidota</taxon>
        <taxon>Cytophagia</taxon>
        <taxon>Cytophagales</taxon>
        <taxon>Spirosomataceae</taxon>
        <taxon>Persicitalea</taxon>
    </lineage>
</organism>
<dbReference type="EMBL" id="BMXF01000005">
    <property type="protein sequence ID" value="GHB82968.1"/>
    <property type="molecule type" value="Genomic_DNA"/>
</dbReference>
<evidence type="ECO:0000256" key="1">
    <source>
        <dbReference type="ARBA" id="ARBA00022722"/>
    </source>
</evidence>
<dbReference type="GO" id="GO:0003723">
    <property type="term" value="F:RNA binding"/>
    <property type="evidence" value="ECO:0007669"/>
    <property type="project" value="InterPro"/>
</dbReference>
<dbReference type="GO" id="GO:0004521">
    <property type="term" value="F:RNA endonuclease activity"/>
    <property type="evidence" value="ECO:0007669"/>
    <property type="project" value="InterPro"/>
</dbReference>
<name>A0A8J3GAG4_9BACT</name>
<dbReference type="SUPFAM" id="SSF53933">
    <property type="entry name" value="Microbial ribonucleases"/>
    <property type="match status" value="1"/>
</dbReference>
<keyword evidence="4" id="KW-1185">Reference proteome</keyword>
<evidence type="ECO:0000313" key="3">
    <source>
        <dbReference type="EMBL" id="GHB82968.1"/>
    </source>
</evidence>
<dbReference type="AlphaFoldDB" id="A0A8J3GAG4"/>
<comment type="caution">
    <text evidence="3">The sequence shown here is derived from an EMBL/GenBank/DDBJ whole genome shotgun (WGS) entry which is preliminary data.</text>
</comment>
<sequence length="165" mass="18487">MLWLGWAALGLAIFSCRSNTDTDSSKPAGLTEAIVSDTTQPDPAPLDIPAARDSTAPKAPAVRTSKQETIPPKVFEVLDYIRKNNRAPEGYVGGRRFGNFEKLLPQKTPAGKPIQYREWDVNPRQEGQNRGSERLVTGSDERAWFTRDHYNSFVEVKKKKTVLEQ</sequence>
<evidence type="ECO:0000256" key="2">
    <source>
        <dbReference type="ARBA" id="ARBA00022801"/>
    </source>
</evidence>
<protein>
    <submittedName>
        <fullName evidence="3">Uncharacterized protein</fullName>
    </submittedName>
</protein>
<reference evidence="3 4" key="1">
    <citation type="journal article" date="2014" name="Int. J. Syst. Evol. Microbiol.">
        <title>Complete genome sequence of Corynebacterium casei LMG S-19264T (=DSM 44701T), isolated from a smear-ripened cheese.</title>
        <authorList>
            <consortium name="US DOE Joint Genome Institute (JGI-PGF)"/>
            <person name="Walter F."/>
            <person name="Albersmeier A."/>
            <person name="Kalinowski J."/>
            <person name="Ruckert C."/>
        </authorList>
    </citation>
    <scope>NUCLEOTIDE SEQUENCE [LARGE SCALE GENOMIC DNA]</scope>
    <source>
        <strain evidence="3 4">KCTC 12866</strain>
    </source>
</reference>
<dbReference type="GO" id="GO:0016787">
    <property type="term" value="F:hydrolase activity"/>
    <property type="evidence" value="ECO:0007669"/>
    <property type="project" value="UniProtKB-KW"/>
</dbReference>
<dbReference type="InterPro" id="IPR016191">
    <property type="entry name" value="Ribonuclease/ribotoxin"/>
</dbReference>
<dbReference type="InterPro" id="IPR000026">
    <property type="entry name" value="N1-like"/>
</dbReference>